<feature type="chain" id="PRO_5013681889" description="Lipoprotein" evidence="1">
    <location>
        <begin position="20"/>
        <end position="181"/>
    </location>
</feature>
<dbReference type="EMBL" id="PFBU01000076">
    <property type="protein sequence ID" value="PIR77992.1"/>
    <property type="molecule type" value="Genomic_DNA"/>
</dbReference>
<dbReference type="Proteomes" id="UP000230852">
    <property type="component" value="Unassembled WGS sequence"/>
</dbReference>
<dbReference type="AlphaFoldDB" id="A0A2H0TZI4"/>
<evidence type="ECO:0000313" key="3">
    <source>
        <dbReference type="Proteomes" id="UP000230852"/>
    </source>
</evidence>
<keyword evidence="1" id="KW-0732">Signal</keyword>
<evidence type="ECO:0008006" key="4">
    <source>
        <dbReference type="Google" id="ProtNLM"/>
    </source>
</evidence>
<evidence type="ECO:0000256" key="1">
    <source>
        <dbReference type="SAM" id="SignalP"/>
    </source>
</evidence>
<feature type="signal peptide" evidence="1">
    <location>
        <begin position="1"/>
        <end position="19"/>
    </location>
</feature>
<name>A0A2H0TZI4_9BACT</name>
<proteinExistence type="predicted"/>
<reference evidence="3" key="1">
    <citation type="submission" date="2017-09" db="EMBL/GenBank/DDBJ databases">
        <title>Depth-based differentiation of microbial function through sediment-hosted aquifers and enrichment of novel symbionts in the deep terrestrial subsurface.</title>
        <authorList>
            <person name="Probst A.J."/>
            <person name="Ladd B."/>
            <person name="Jarett J.K."/>
            <person name="Geller-Mcgrath D.E."/>
            <person name="Sieber C.M.K."/>
            <person name="Emerson J.B."/>
            <person name="Anantharaman K."/>
            <person name="Thomas B.C."/>
            <person name="Malmstrom R."/>
            <person name="Stieglmeier M."/>
            <person name="Klingl A."/>
            <person name="Woyke T."/>
            <person name="Ryan C.M."/>
            <person name="Banfield J.F."/>
        </authorList>
    </citation>
    <scope>NUCLEOTIDE SEQUENCE [LARGE SCALE GENOMIC DNA]</scope>
</reference>
<dbReference type="PROSITE" id="PS51257">
    <property type="entry name" value="PROKAR_LIPOPROTEIN"/>
    <property type="match status" value="1"/>
</dbReference>
<protein>
    <recommendedName>
        <fullName evidence="4">Lipoprotein</fullName>
    </recommendedName>
</protein>
<comment type="caution">
    <text evidence="2">The sequence shown here is derived from an EMBL/GenBank/DDBJ whole genome shotgun (WGS) entry which is preliminary data.</text>
</comment>
<organism evidence="2 3">
    <name type="scientific">Candidatus Magasanikbacteria bacterium CG10_big_fil_rev_8_21_14_0_10_36_16</name>
    <dbReference type="NCBI Taxonomy" id="1974645"/>
    <lineage>
        <taxon>Bacteria</taxon>
        <taxon>Candidatus Magasanikiibacteriota</taxon>
    </lineage>
</organism>
<evidence type="ECO:0000313" key="2">
    <source>
        <dbReference type="EMBL" id="PIR77992.1"/>
    </source>
</evidence>
<accession>A0A2H0TZI4</accession>
<gene>
    <name evidence="2" type="ORF">COU28_04050</name>
</gene>
<sequence length="181" mass="18978">MKVKYSLLAVAGAMALVGAGCSPTTNDSLSNTDSTDVVSNETVEVVDVTTGVAEPTVAEVVVVPTATYSVGDAVMVDLGYGWYEGKVEDFACDAGFYVRYRGLSASCMTEDKLTKSVAPSASALVTGAKVIANIGKGEMFGGKTIFPFYNAEITAVNGSTYTVKNTSNKTFDVTIDKIYLK</sequence>